<proteinExistence type="predicted"/>
<dbReference type="Gene3D" id="3.40.960.10">
    <property type="entry name" value="VSR Endonuclease"/>
    <property type="match status" value="1"/>
</dbReference>
<dbReference type="Proteomes" id="UP000198670">
    <property type="component" value="Unassembled WGS sequence"/>
</dbReference>
<evidence type="ECO:0008006" key="4">
    <source>
        <dbReference type="Google" id="ProtNLM"/>
    </source>
</evidence>
<accession>A0A1I3E1M2</accession>
<reference evidence="2 3" key="1">
    <citation type="submission" date="2016-10" db="EMBL/GenBank/DDBJ databases">
        <authorList>
            <person name="de Groot N.N."/>
        </authorList>
    </citation>
    <scope>NUCLEOTIDE SEQUENCE [LARGE SCALE GENOMIC DNA]</scope>
    <source>
        <strain evidence="2 3">RK1</strain>
    </source>
</reference>
<name>A0A1I3E1M2_9SPHI</name>
<dbReference type="STRING" id="1477437.SAMN05444682_101726"/>
<organism evidence="2 3">
    <name type="scientific">Parapedobacter indicus</name>
    <dbReference type="NCBI Taxonomy" id="1477437"/>
    <lineage>
        <taxon>Bacteria</taxon>
        <taxon>Pseudomonadati</taxon>
        <taxon>Bacteroidota</taxon>
        <taxon>Sphingobacteriia</taxon>
        <taxon>Sphingobacteriales</taxon>
        <taxon>Sphingobacteriaceae</taxon>
        <taxon>Parapedobacter</taxon>
    </lineage>
</organism>
<sequence>MMRDKAKKYNRSRGLKTHQSKKPKKQISTDFFCALVRSDIKVDIVKEHRFHPVRRFRFDYAILEYKIAIEQEGGIWSNGRHTRGAGYKRDMEKYSLAAVDGWIVIRRTPDDLNTTETLNLIRKAIQTVEIQRQTPVFSNKV</sequence>
<dbReference type="AlphaFoldDB" id="A0A1I3E1M2"/>
<dbReference type="RefSeq" id="WP_218146449.1">
    <property type="nucleotide sequence ID" value="NZ_FOQO01000001.1"/>
</dbReference>
<evidence type="ECO:0000256" key="1">
    <source>
        <dbReference type="SAM" id="MobiDB-lite"/>
    </source>
</evidence>
<evidence type="ECO:0000313" key="3">
    <source>
        <dbReference type="Proteomes" id="UP000198670"/>
    </source>
</evidence>
<evidence type="ECO:0000313" key="2">
    <source>
        <dbReference type="EMBL" id="SFH92866.1"/>
    </source>
</evidence>
<protein>
    <recommendedName>
        <fullName evidence="4">DUF559 domain-containing protein</fullName>
    </recommendedName>
</protein>
<dbReference type="EMBL" id="FOQO01000001">
    <property type="protein sequence ID" value="SFH92866.1"/>
    <property type="molecule type" value="Genomic_DNA"/>
</dbReference>
<feature type="region of interest" description="Disordered" evidence="1">
    <location>
        <begin position="1"/>
        <end position="23"/>
    </location>
</feature>
<keyword evidence="3" id="KW-1185">Reference proteome</keyword>
<gene>
    <name evidence="2" type="ORF">SAMN05444682_101726</name>
</gene>